<comment type="cofactor">
    <cofactor evidence="1">
        <name>Ca(2+)</name>
        <dbReference type="ChEBI" id="CHEBI:29108"/>
    </cofactor>
</comment>
<keyword evidence="9" id="KW-1185">Reference proteome</keyword>
<protein>
    <submittedName>
        <fullName evidence="8">Sulfatase</fullName>
    </submittedName>
</protein>
<dbReference type="GO" id="GO:0046872">
    <property type="term" value="F:metal ion binding"/>
    <property type="evidence" value="ECO:0007669"/>
    <property type="project" value="UniProtKB-KW"/>
</dbReference>
<dbReference type="Proteomes" id="UP000199440">
    <property type="component" value="Unassembled WGS sequence"/>
</dbReference>
<accession>A0A1G9S6T6</accession>
<feature type="domain" description="Sulfatase N-terminal" evidence="7">
    <location>
        <begin position="36"/>
        <end position="344"/>
    </location>
</feature>
<dbReference type="OrthoDB" id="9803751at2"/>
<dbReference type="Pfam" id="PF00884">
    <property type="entry name" value="Sulfatase"/>
    <property type="match status" value="1"/>
</dbReference>
<sequence length="448" mass="51760">MKNFTLLLLIFLTKVCLTSCKDAKQAPKEEPQEELPNIVFILSDDQAWTDYGFMGHEHIETPNIDKLVQESHTFTHGYVPTSLCAPSLASIITGVYPRDHMVLANDRVLPGDDKKGKSAWKAPWRAENYAPVIENFKKLNTLPKMLKEKGYLSFQTGKWWIGNYANGGFDYGMTHGDPDRGGRHGDYGLEIGRKGMDTLYGYIDLALEKKKPFFMWYAPFLPHSPHNPPDSLLQKYLPKAPTEYIAKYWAMCEWFDQTCGELMDYIDKKGETENTIFVYVCDNGWVQNEDNGNYNPISKQSPYDYGMRTPIMFKWKGKITPKLDDRTLASSLDMVPTVLDLLGMKRPEELDGINVLNETEQKNREAIFGEIYNHDFYTVNESLKYRLIMTDPYKLIVPDKTNRPNEKIQLFNIYKDPFEKEDLSDAHPEIVEKLLNQIEVSWNQEPQN</sequence>
<keyword evidence="5" id="KW-0378">Hydrolase</keyword>
<evidence type="ECO:0000256" key="6">
    <source>
        <dbReference type="ARBA" id="ARBA00022837"/>
    </source>
</evidence>
<comment type="similarity">
    <text evidence="2">Belongs to the sulfatase family.</text>
</comment>
<dbReference type="STRING" id="192904.SAMN04488514_107128"/>
<dbReference type="AlphaFoldDB" id="A0A1G9S6T6"/>
<evidence type="ECO:0000313" key="9">
    <source>
        <dbReference type="Proteomes" id="UP000199440"/>
    </source>
</evidence>
<dbReference type="SUPFAM" id="SSF53649">
    <property type="entry name" value="Alkaline phosphatase-like"/>
    <property type="match status" value="1"/>
</dbReference>
<name>A0A1G9S6T6_9FLAO</name>
<organism evidence="8 9">
    <name type="scientific">Kriegella aquimaris</name>
    <dbReference type="NCBI Taxonomy" id="192904"/>
    <lineage>
        <taxon>Bacteria</taxon>
        <taxon>Pseudomonadati</taxon>
        <taxon>Bacteroidota</taxon>
        <taxon>Flavobacteriia</taxon>
        <taxon>Flavobacteriales</taxon>
        <taxon>Flavobacteriaceae</taxon>
        <taxon>Kriegella</taxon>
    </lineage>
</organism>
<dbReference type="InterPro" id="IPR017850">
    <property type="entry name" value="Alkaline_phosphatase_core_sf"/>
</dbReference>
<keyword evidence="3" id="KW-0479">Metal-binding</keyword>
<proteinExistence type="inferred from homology"/>
<keyword evidence="6" id="KW-0106">Calcium</keyword>
<dbReference type="InterPro" id="IPR000917">
    <property type="entry name" value="Sulfatase_N"/>
</dbReference>
<dbReference type="Gene3D" id="3.30.1120.10">
    <property type="match status" value="1"/>
</dbReference>
<gene>
    <name evidence="8" type="ORF">SAMN04488514_107128</name>
</gene>
<dbReference type="EMBL" id="FNGV01000007">
    <property type="protein sequence ID" value="SDM31010.1"/>
    <property type="molecule type" value="Genomic_DNA"/>
</dbReference>
<evidence type="ECO:0000256" key="1">
    <source>
        <dbReference type="ARBA" id="ARBA00001913"/>
    </source>
</evidence>
<dbReference type="PANTHER" id="PTHR42693:SF42">
    <property type="entry name" value="ARYLSULFATASE G"/>
    <property type="match status" value="1"/>
</dbReference>
<evidence type="ECO:0000256" key="5">
    <source>
        <dbReference type="ARBA" id="ARBA00022801"/>
    </source>
</evidence>
<dbReference type="GO" id="GO:0004065">
    <property type="term" value="F:arylsulfatase activity"/>
    <property type="evidence" value="ECO:0007669"/>
    <property type="project" value="TreeGrafter"/>
</dbReference>
<evidence type="ECO:0000256" key="3">
    <source>
        <dbReference type="ARBA" id="ARBA00022723"/>
    </source>
</evidence>
<evidence type="ECO:0000256" key="2">
    <source>
        <dbReference type="ARBA" id="ARBA00008779"/>
    </source>
</evidence>
<dbReference type="PANTHER" id="PTHR42693">
    <property type="entry name" value="ARYLSULFATASE FAMILY MEMBER"/>
    <property type="match status" value="1"/>
</dbReference>
<keyword evidence="4" id="KW-0732">Signal</keyword>
<reference evidence="9" key="1">
    <citation type="submission" date="2016-10" db="EMBL/GenBank/DDBJ databases">
        <authorList>
            <person name="Varghese N."/>
            <person name="Submissions S."/>
        </authorList>
    </citation>
    <scope>NUCLEOTIDE SEQUENCE [LARGE SCALE GENOMIC DNA]</scope>
    <source>
        <strain evidence="9">DSM 19886</strain>
    </source>
</reference>
<dbReference type="InterPro" id="IPR050738">
    <property type="entry name" value="Sulfatase"/>
</dbReference>
<dbReference type="RefSeq" id="WP_089890873.1">
    <property type="nucleotide sequence ID" value="NZ_FNGV01000007.1"/>
</dbReference>
<evidence type="ECO:0000256" key="4">
    <source>
        <dbReference type="ARBA" id="ARBA00022729"/>
    </source>
</evidence>
<evidence type="ECO:0000259" key="7">
    <source>
        <dbReference type="Pfam" id="PF00884"/>
    </source>
</evidence>
<dbReference type="Gene3D" id="3.40.720.10">
    <property type="entry name" value="Alkaline Phosphatase, subunit A"/>
    <property type="match status" value="1"/>
</dbReference>
<evidence type="ECO:0000313" key="8">
    <source>
        <dbReference type="EMBL" id="SDM31010.1"/>
    </source>
</evidence>